<organism evidence="1 2">
    <name type="scientific">Dryococelus australis</name>
    <dbReference type="NCBI Taxonomy" id="614101"/>
    <lineage>
        <taxon>Eukaryota</taxon>
        <taxon>Metazoa</taxon>
        <taxon>Ecdysozoa</taxon>
        <taxon>Arthropoda</taxon>
        <taxon>Hexapoda</taxon>
        <taxon>Insecta</taxon>
        <taxon>Pterygota</taxon>
        <taxon>Neoptera</taxon>
        <taxon>Polyneoptera</taxon>
        <taxon>Phasmatodea</taxon>
        <taxon>Verophasmatodea</taxon>
        <taxon>Anareolatae</taxon>
        <taxon>Phasmatidae</taxon>
        <taxon>Eurycanthinae</taxon>
        <taxon>Dryococelus</taxon>
    </lineage>
</organism>
<reference evidence="1 2" key="1">
    <citation type="submission" date="2023-02" db="EMBL/GenBank/DDBJ databases">
        <title>LHISI_Scaffold_Assembly.</title>
        <authorList>
            <person name="Stuart O.P."/>
            <person name="Cleave R."/>
            <person name="Magrath M.J.L."/>
            <person name="Mikheyev A.S."/>
        </authorList>
    </citation>
    <scope>NUCLEOTIDE SEQUENCE [LARGE SCALE GENOMIC DNA]</scope>
    <source>
        <strain evidence="1">Daus_M_001</strain>
        <tissue evidence="1">Leg muscle</tissue>
    </source>
</reference>
<protein>
    <submittedName>
        <fullName evidence="1">Uncharacterized protein</fullName>
    </submittedName>
</protein>
<proteinExistence type="predicted"/>
<dbReference type="Proteomes" id="UP001159363">
    <property type="component" value="Chromosome 15"/>
</dbReference>
<dbReference type="EMBL" id="JARBHB010000016">
    <property type="protein sequence ID" value="KAJ8867125.1"/>
    <property type="molecule type" value="Genomic_DNA"/>
</dbReference>
<name>A0ABQ9G3U0_9NEOP</name>
<keyword evidence="2" id="KW-1185">Reference proteome</keyword>
<evidence type="ECO:0000313" key="1">
    <source>
        <dbReference type="EMBL" id="KAJ8867125.1"/>
    </source>
</evidence>
<comment type="caution">
    <text evidence="1">The sequence shown here is derived from an EMBL/GenBank/DDBJ whole genome shotgun (WGS) entry which is preliminary data.</text>
</comment>
<evidence type="ECO:0000313" key="2">
    <source>
        <dbReference type="Proteomes" id="UP001159363"/>
    </source>
</evidence>
<sequence length="189" mass="22072">MKRPEVIRDLRGISGGHNRTNEHRVHRVIEHIMKFPKCKSHYRRNYMEREFLNLDTMLGKMYDLYKIPTNIVFYKRQYWVYNIVIRSGKKHHGHCSVWVEGEAGRGAQEVSSCLKTHISEQIGRVKKFILRSDACGGQNRNTKIALILKTVLEQHPTLEKLTMKFLMPGHSLLPNDSDLGDIESFLKLQ</sequence>
<accession>A0ABQ9G3U0</accession>
<dbReference type="PANTHER" id="PTHR10773:SF19">
    <property type="match status" value="1"/>
</dbReference>
<dbReference type="PANTHER" id="PTHR10773">
    <property type="entry name" value="DNA-DIRECTED RNA POLYMERASES I, II, AND III SUBUNIT RPABC2"/>
    <property type="match status" value="1"/>
</dbReference>
<gene>
    <name evidence="1" type="ORF">PR048_032988</name>
</gene>